<name>A0ABY7VFN0_9GAMM</name>
<dbReference type="Proteomes" id="UP001215231">
    <property type="component" value="Chromosome"/>
</dbReference>
<accession>A0ABY7VFN0</accession>
<evidence type="ECO:0000256" key="1">
    <source>
        <dbReference type="SAM" id="Phobius"/>
    </source>
</evidence>
<keyword evidence="1" id="KW-1133">Transmembrane helix</keyword>
<keyword evidence="1" id="KW-0472">Membrane</keyword>
<feature type="transmembrane region" description="Helical" evidence="1">
    <location>
        <begin position="137"/>
        <end position="157"/>
    </location>
</feature>
<dbReference type="RefSeq" id="WP_274052455.1">
    <property type="nucleotide sequence ID" value="NZ_CP059693.1"/>
</dbReference>
<organism evidence="2 3">
    <name type="scientific">Thalassomonas haliotis</name>
    <dbReference type="NCBI Taxonomy" id="485448"/>
    <lineage>
        <taxon>Bacteria</taxon>
        <taxon>Pseudomonadati</taxon>
        <taxon>Pseudomonadota</taxon>
        <taxon>Gammaproteobacteria</taxon>
        <taxon>Alteromonadales</taxon>
        <taxon>Colwelliaceae</taxon>
        <taxon>Thalassomonas</taxon>
    </lineage>
</organism>
<keyword evidence="3" id="KW-1185">Reference proteome</keyword>
<keyword evidence="2" id="KW-0378">Hydrolase</keyword>
<evidence type="ECO:0000313" key="3">
    <source>
        <dbReference type="Proteomes" id="UP001215231"/>
    </source>
</evidence>
<keyword evidence="1" id="KW-0812">Transmembrane</keyword>
<dbReference type="Pfam" id="PF04307">
    <property type="entry name" value="YdjM"/>
    <property type="match status" value="1"/>
</dbReference>
<dbReference type="GO" id="GO:0016787">
    <property type="term" value="F:hydrolase activity"/>
    <property type="evidence" value="ECO:0007669"/>
    <property type="project" value="UniProtKB-KW"/>
</dbReference>
<feature type="transmembrane region" description="Helical" evidence="1">
    <location>
        <begin position="185"/>
        <end position="204"/>
    </location>
</feature>
<sequence>MANFSTHISASIISSSVLGTVVLATKIASMPESLLLIVIGALSGLLPDLDADDSTSIGWLFSILAFTLSASFVLVYPLSSLLGIWAAAITIYATTWYIIKPLFEKITVHRGSLHSILAVAMFALLSMLITLQLNASLNMALLVALFVILGALTHLLLDECYSVDLSNNRLKSSFGTAIKLLDIRYPLASFTQFIIVCGAGYYLYPHHQQVLTVLANWHEKLKYLTVMPSF</sequence>
<gene>
    <name evidence="2" type="ORF">H3N35_01490</name>
</gene>
<reference evidence="2 3" key="1">
    <citation type="journal article" date="2022" name="Mar. Drugs">
        <title>Bioassay-Guided Fractionation Leads to the Detection of Cholic Acid Generated by the Rare Thalassomonas sp.</title>
        <authorList>
            <person name="Pheiffer F."/>
            <person name="Schneider Y.K."/>
            <person name="Hansen E.H."/>
            <person name="Andersen J.H."/>
            <person name="Isaksson J."/>
            <person name="Busche T."/>
            <person name="R C."/>
            <person name="Kalinowski J."/>
            <person name="Zyl L.V."/>
            <person name="Trindade M."/>
        </authorList>
    </citation>
    <scope>NUCLEOTIDE SEQUENCE [LARGE SCALE GENOMIC DNA]</scope>
    <source>
        <strain evidence="2 3">A5K-61T</strain>
    </source>
</reference>
<evidence type="ECO:0000313" key="2">
    <source>
        <dbReference type="EMBL" id="WDE12187.1"/>
    </source>
</evidence>
<protein>
    <submittedName>
        <fullName evidence="2">Metal-dependent hydrolase</fullName>
    </submittedName>
</protein>
<feature type="transmembrane region" description="Helical" evidence="1">
    <location>
        <begin position="111"/>
        <end position="131"/>
    </location>
</feature>
<dbReference type="InterPro" id="IPR007404">
    <property type="entry name" value="YdjM-like"/>
</dbReference>
<feature type="transmembrane region" description="Helical" evidence="1">
    <location>
        <begin position="82"/>
        <end position="99"/>
    </location>
</feature>
<proteinExistence type="predicted"/>
<dbReference type="EMBL" id="CP059693">
    <property type="protein sequence ID" value="WDE12187.1"/>
    <property type="molecule type" value="Genomic_DNA"/>
</dbReference>
<feature type="transmembrane region" description="Helical" evidence="1">
    <location>
        <begin position="57"/>
        <end position="76"/>
    </location>
</feature>